<keyword evidence="4" id="KW-0862">Zinc</keyword>
<protein>
    <recommendedName>
        <fullName evidence="6">Peptidase M10 metallopeptidase domain-containing protein</fullName>
    </recommendedName>
</protein>
<keyword evidence="1" id="KW-0645">Protease</keyword>
<feature type="domain" description="Peptidase M10 metallopeptidase" evidence="6">
    <location>
        <begin position="52"/>
        <end position="198"/>
    </location>
</feature>
<dbReference type="Proteomes" id="UP001238450">
    <property type="component" value="Unassembled WGS sequence"/>
</dbReference>
<evidence type="ECO:0000256" key="4">
    <source>
        <dbReference type="ARBA" id="ARBA00022833"/>
    </source>
</evidence>
<organism evidence="7 8">
    <name type="scientific">Croceifilum oryzae</name>
    <dbReference type="NCBI Taxonomy" id="1553429"/>
    <lineage>
        <taxon>Bacteria</taxon>
        <taxon>Bacillati</taxon>
        <taxon>Bacillota</taxon>
        <taxon>Bacilli</taxon>
        <taxon>Bacillales</taxon>
        <taxon>Thermoactinomycetaceae</taxon>
        <taxon>Croceifilum</taxon>
    </lineage>
</organism>
<dbReference type="AlphaFoldDB" id="A0AAJ1TGI9"/>
<dbReference type="GO" id="GO:0008270">
    <property type="term" value="F:zinc ion binding"/>
    <property type="evidence" value="ECO:0007669"/>
    <property type="project" value="InterPro"/>
</dbReference>
<dbReference type="RefSeq" id="WP_307251233.1">
    <property type="nucleotide sequence ID" value="NZ_JAUSUV010000003.1"/>
</dbReference>
<name>A0AAJ1TGI9_9BACL</name>
<keyword evidence="8" id="KW-1185">Reference proteome</keyword>
<evidence type="ECO:0000256" key="5">
    <source>
        <dbReference type="SAM" id="SignalP"/>
    </source>
</evidence>
<dbReference type="SUPFAM" id="SSF55486">
    <property type="entry name" value="Metalloproteases ('zincins'), catalytic domain"/>
    <property type="match status" value="1"/>
</dbReference>
<keyword evidence="5" id="KW-0732">Signal</keyword>
<evidence type="ECO:0000256" key="2">
    <source>
        <dbReference type="ARBA" id="ARBA00022723"/>
    </source>
</evidence>
<feature type="chain" id="PRO_5042552558" description="Peptidase M10 metallopeptidase domain-containing protein" evidence="5">
    <location>
        <begin position="24"/>
        <end position="198"/>
    </location>
</feature>
<evidence type="ECO:0000313" key="7">
    <source>
        <dbReference type="EMBL" id="MDQ0416617.1"/>
    </source>
</evidence>
<dbReference type="GO" id="GO:0031012">
    <property type="term" value="C:extracellular matrix"/>
    <property type="evidence" value="ECO:0007669"/>
    <property type="project" value="InterPro"/>
</dbReference>
<dbReference type="GO" id="GO:0006508">
    <property type="term" value="P:proteolysis"/>
    <property type="evidence" value="ECO:0007669"/>
    <property type="project" value="UniProtKB-KW"/>
</dbReference>
<dbReference type="PRINTS" id="PR00138">
    <property type="entry name" value="MATRIXIN"/>
</dbReference>
<evidence type="ECO:0000256" key="3">
    <source>
        <dbReference type="ARBA" id="ARBA00022801"/>
    </source>
</evidence>
<evidence type="ECO:0000256" key="1">
    <source>
        <dbReference type="ARBA" id="ARBA00022670"/>
    </source>
</evidence>
<gene>
    <name evidence="7" type="ORF">J2Z48_000784</name>
</gene>
<feature type="signal peptide" evidence="5">
    <location>
        <begin position="1"/>
        <end position="23"/>
    </location>
</feature>
<dbReference type="GO" id="GO:0004222">
    <property type="term" value="F:metalloendopeptidase activity"/>
    <property type="evidence" value="ECO:0007669"/>
    <property type="project" value="InterPro"/>
</dbReference>
<keyword evidence="2" id="KW-0479">Metal-binding</keyword>
<accession>A0AAJ1TGI9</accession>
<dbReference type="InterPro" id="IPR001818">
    <property type="entry name" value="Pept_M10_metallopeptidase"/>
</dbReference>
<reference evidence="7 8" key="1">
    <citation type="submission" date="2023-07" db="EMBL/GenBank/DDBJ databases">
        <title>Genomic Encyclopedia of Type Strains, Phase IV (KMG-IV): sequencing the most valuable type-strain genomes for metagenomic binning, comparative biology and taxonomic classification.</title>
        <authorList>
            <person name="Goeker M."/>
        </authorList>
    </citation>
    <scope>NUCLEOTIDE SEQUENCE [LARGE SCALE GENOMIC DNA]</scope>
    <source>
        <strain evidence="7 8">DSM 46876</strain>
    </source>
</reference>
<sequence>MFKWFASLFAVVLFLAAPMTTQAYETWDKYHLEKGVGSYGKNKRYYFVHSSAKTYNSFIQGAWSDWINTTKRLGISTPISFRETTNRSNSVVDITTFSGKKADGYAVVQHYDFGDTGEGPEYVDPWEENWDYAEIKINVPEYNKLSSYNKKGTIAHEIGHTMGLAHTMTATSVMTQIGQGRKVDSAQVDDLAGINYLY</sequence>
<dbReference type="Pfam" id="PF00413">
    <property type="entry name" value="Peptidase_M10"/>
    <property type="match status" value="1"/>
</dbReference>
<dbReference type="InterPro" id="IPR021190">
    <property type="entry name" value="Pept_M10A"/>
</dbReference>
<dbReference type="Gene3D" id="3.40.390.10">
    <property type="entry name" value="Collagenase (Catalytic Domain)"/>
    <property type="match status" value="1"/>
</dbReference>
<dbReference type="InterPro" id="IPR024079">
    <property type="entry name" value="MetalloPept_cat_dom_sf"/>
</dbReference>
<evidence type="ECO:0000259" key="6">
    <source>
        <dbReference type="Pfam" id="PF00413"/>
    </source>
</evidence>
<keyword evidence="3" id="KW-0378">Hydrolase</keyword>
<evidence type="ECO:0000313" key="8">
    <source>
        <dbReference type="Proteomes" id="UP001238450"/>
    </source>
</evidence>
<dbReference type="EMBL" id="JAUSUV010000003">
    <property type="protein sequence ID" value="MDQ0416617.1"/>
    <property type="molecule type" value="Genomic_DNA"/>
</dbReference>
<comment type="caution">
    <text evidence="7">The sequence shown here is derived from an EMBL/GenBank/DDBJ whole genome shotgun (WGS) entry which is preliminary data.</text>
</comment>
<proteinExistence type="predicted"/>